<dbReference type="Proteomes" id="UP000800092">
    <property type="component" value="Unassembled WGS sequence"/>
</dbReference>
<evidence type="ECO:0000313" key="3">
    <source>
        <dbReference type="Proteomes" id="UP000800092"/>
    </source>
</evidence>
<feature type="region of interest" description="Disordered" evidence="1">
    <location>
        <begin position="1"/>
        <end position="148"/>
    </location>
</feature>
<evidence type="ECO:0000313" key="2">
    <source>
        <dbReference type="EMBL" id="KAF2229931.1"/>
    </source>
</evidence>
<name>A0A6A6GWH3_VIRVR</name>
<dbReference type="EMBL" id="ML991851">
    <property type="protein sequence ID" value="KAF2229931.1"/>
    <property type="molecule type" value="Genomic_DNA"/>
</dbReference>
<evidence type="ECO:0000256" key="1">
    <source>
        <dbReference type="SAM" id="MobiDB-lite"/>
    </source>
</evidence>
<gene>
    <name evidence="2" type="ORF">EV356DRAFT_510015</name>
</gene>
<feature type="compositionally biased region" description="Acidic residues" evidence="1">
    <location>
        <begin position="87"/>
        <end position="118"/>
    </location>
</feature>
<sequence length="148" mass="17013">MDGKAKFPNAQSVGKISGSAKSPYVRSKPPVSARGTMLMQRLGERSQEPSSRGSSPESPTRGEEEVGERPQRRQVYFFNPSMQEMSDQFEELSADERSDDDESLQENEDYPDSEDAEDWKDHDEAYENWEDPDEAYEDWEDPDEAYED</sequence>
<feature type="compositionally biased region" description="Basic and acidic residues" evidence="1">
    <location>
        <begin position="60"/>
        <end position="71"/>
    </location>
</feature>
<dbReference type="AlphaFoldDB" id="A0A6A6GWH3"/>
<protein>
    <submittedName>
        <fullName evidence="2">Uncharacterized protein</fullName>
    </submittedName>
</protein>
<proteinExistence type="predicted"/>
<feature type="compositionally biased region" description="Low complexity" evidence="1">
    <location>
        <begin position="48"/>
        <end position="59"/>
    </location>
</feature>
<feature type="compositionally biased region" description="Acidic residues" evidence="1">
    <location>
        <begin position="126"/>
        <end position="148"/>
    </location>
</feature>
<keyword evidence="3" id="KW-1185">Reference proteome</keyword>
<reference evidence="2" key="1">
    <citation type="journal article" date="2020" name="Stud. Mycol.">
        <title>101 Dothideomycetes genomes: a test case for predicting lifestyles and emergence of pathogens.</title>
        <authorList>
            <person name="Haridas S."/>
            <person name="Albert R."/>
            <person name="Binder M."/>
            <person name="Bloem J."/>
            <person name="Labutti K."/>
            <person name="Salamov A."/>
            <person name="Andreopoulos B."/>
            <person name="Baker S."/>
            <person name="Barry K."/>
            <person name="Bills G."/>
            <person name="Bluhm B."/>
            <person name="Cannon C."/>
            <person name="Castanera R."/>
            <person name="Culley D."/>
            <person name="Daum C."/>
            <person name="Ezra D."/>
            <person name="Gonzalez J."/>
            <person name="Henrissat B."/>
            <person name="Kuo A."/>
            <person name="Liang C."/>
            <person name="Lipzen A."/>
            <person name="Lutzoni F."/>
            <person name="Magnuson J."/>
            <person name="Mondo S."/>
            <person name="Nolan M."/>
            <person name="Ohm R."/>
            <person name="Pangilinan J."/>
            <person name="Park H.-J."/>
            <person name="Ramirez L."/>
            <person name="Alfaro M."/>
            <person name="Sun H."/>
            <person name="Tritt A."/>
            <person name="Yoshinaga Y."/>
            <person name="Zwiers L.-H."/>
            <person name="Turgeon B."/>
            <person name="Goodwin S."/>
            <person name="Spatafora J."/>
            <person name="Crous P."/>
            <person name="Grigoriev I."/>
        </authorList>
    </citation>
    <scope>NUCLEOTIDE SEQUENCE</scope>
    <source>
        <strain evidence="2">Tuck. ex Michener</strain>
    </source>
</reference>
<organism evidence="2 3">
    <name type="scientific">Viridothelium virens</name>
    <name type="common">Speckled blister lichen</name>
    <name type="synonym">Trypethelium virens</name>
    <dbReference type="NCBI Taxonomy" id="1048519"/>
    <lineage>
        <taxon>Eukaryota</taxon>
        <taxon>Fungi</taxon>
        <taxon>Dikarya</taxon>
        <taxon>Ascomycota</taxon>
        <taxon>Pezizomycotina</taxon>
        <taxon>Dothideomycetes</taxon>
        <taxon>Dothideomycetes incertae sedis</taxon>
        <taxon>Trypetheliales</taxon>
        <taxon>Trypetheliaceae</taxon>
        <taxon>Viridothelium</taxon>
    </lineage>
</organism>
<accession>A0A6A6GWH3</accession>